<dbReference type="EMBL" id="LAZP02000008">
    <property type="protein sequence ID" value="PFH63121.1"/>
    <property type="molecule type" value="Genomic_DNA"/>
</dbReference>
<gene>
    <name evidence="2" type="ORF">XA68_17765</name>
</gene>
<sequence length="175" mass="18904">MLMLLDRLCFRQGGQSLALRLQSLDVFFPIASRLLLSFLPFCRWALDGPCVEIKAIVERREKPADFRSSMIATDASSKRAVVALAARAFARPDAGCYPGAGLAVGPLLYPHTGLSHSPVVRRIGSLGSGPFRRCHCSAHRQLADDGAWPSSASTDAPDTGPNHGARCLLPRSVHR</sequence>
<organism evidence="2 3">
    <name type="scientific">Ophiocordyceps unilateralis</name>
    <name type="common">Zombie-ant fungus</name>
    <name type="synonym">Torrubia unilateralis</name>
    <dbReference type="NCBI Taxonomy" id="268505"/>
    <lineage>
        <taxon>Eukaryota</taxon>
        <taxon>Fungi</taxon>
        <taxon>Dikarya</taxon>
        <taxon>Ascomycota</taxon>
        <taxon>Pezizomycotina</taxon>
        <taxon>Sordariomycetes</taxon>
        <taxon>Hypocreomycetidae</taxon>
        <taxon>Hypocreales</taxon>
        <taxon>Ophiocordycipitaceae</taxon>
        <taxon>Ophiocordyceps</taxon>
    </lineage>
</organism>
<dbReference type="Proteomes" id="UP000037136">
    <property type="component" value="Unassembled WGS sequence"/>
</dbReference>
<proteinExistence type="predicted"/>
<dbReference type="AlphaFoldDB" id="A0A2A9PQK7"/>
<accession>A0A2A9PQK7</accession>
<evidence type="ECO:0000313" key="2">
    <source>
        <dbReference type="EMBL" id="PFH63121.1"/>
    </source>
</evidence>
<feature type="region of interest" description="Disordered" evidence="1">
    <location>
        <begin position="145"/>
        <end position="175"/>
    </location>
</feature>
<name>A0A2A9PQK7_OPHUN</name>
<evidence type="ECO:0000256" key="1">
    <source>
        <dbReference type="SAM" id="MobiDB-lite"/>
    </source>
</evidence>
<protein>
    <submittedName>
        <fullName evidence="2">Uncharacterized protein</fullName>
    </submittedName>
</protein>
<keyword evidence="3" id="KW-1185">Reference proteome</keyword>
<reference evidence="2 3" key="2">
    <citation type="journal article" date="2017" name="Sci. Rep.">
        <title>Ant-infecting Ophiocordyceps genomes reveal a high diversity of potential behavioral manipulation genes and a possible major role for enterotoxins.</title>
        <authorList>
            <person name="de Bekker C."/>
            <person name="Ohm R.A."/>
            <person name="Evans H.C."/>
            <person name="Brachmann A."/>
            <person name="Hughes D.P."/>
        </authorList>
    </citation>
    <scope>NUCLEOTIDE SEQUENCE [LARGE SCALE GENOMIC DNA]</scope>
    <source>
        <strain evidence="2 3">SC16a</strain>
    </source>
</reference>
<evidence type="ECO:0000313" key="3">
    <source>
        <dbReference type="Proteomes" id="UP000037136"/>
    </source>
</evidence>
<reference evidence="2 3" key="1">
    <citation type="journal article" date="2015" name="BMC Genomics">
        <title>Gene expression during zombie ant biting behavior reflects the complexity underlying fungal parasitic behavioral manipulation.</title>
        <authorList>
            <person name="de Bekker C."/>
            <person name="Ohm R.A."/>
            <person name="Loreto R.G."/>
            <person name="Sebastian A."/>
            <person name="Albert I."/>
            <person name="Merrow M."/>
            <person name="Brachmann A."/>
            <person name="Hughes D.P."/>
        </authorList>
    </citation>
    <scope>NUCLEOTIDE SEQUENCE [LARGE SCALE GENOMIC DNA]</scope>
    <source>
        <strain evidence="2 3">SC16a</strain>
    </source>
</reference>
<comment type="caution">
    <text evidence="2">The sequence shown here is derived from an EMBL/GenBank/DDBJ whole genome shotgun (WGS) entry which is preliminary data.</text>
</comment>